<dbReference type="InterPro" id="IPR027417">
    <property type="entry name" value="P-loop_NTPase"/>
</dbReference>
<evidence type="ECO:0000313" key="1">
    <source>
        <dbReference type="EMBL" id="ORZ00469.1"/>
    </source>
</evidence>
<accession>A0A1X2HMB1</accession>
<dbReference type="Proteomes" id="UP000242180">
    <property type="component" value="Unassembled WGS sequence"/>
</dbReference>
<dbReference type="Gene3D" id="3.40.50.300">
    <property type="entry name" value="P-loop containing nucleotide triphosphate hydrolases"/>
    <property type="match status" value="1"/>
</dbReference>
<protein>
    <submittedName>
        <fullName evidence="1">Uncharacterized protein</fullName>
    </submittedName>
</protein>
<organism evidence="1 2">
    <name type="scientific">Syncephalastrum racemosum</name>
    <name type="common">Filamentous fungus</name>
    <dbReference type="NCBI Taxonomy" id="13706"/>
    <lineage>
        <taxon>Eukaryota</taxon>
        <taxon>Fungi</taxon>
        <taxon>Fungi incertae sedis</taxon>
        <taxon>Mucoromycota</taxon>
        <taxon>Mucoromycotina</taxon>
        <taxon>Mucoromycetes</taxon>
        <taxon>Mucorales</taxon>
        <taxon>Syncephalastraceae</taxon>
        <taxon>Syncephalastrum</taxon>
    </lineage>
</organism>
<comment type="caution">
    <text evidence="1">The sequence shown here is derived from an EMBL/GenBank/DDBJ whole genome shotgun (WGS) entry which is preliminary data.</text>
</comment>
<name>A0A1X2HMB1_SYNRA</name>
<evidence type="ECO:0000313" key="2">
    <source>
        <dbReference type="Proteomes" id="UP000242180"/>
    </source>
</evidence>
<dbReference type="EMBL" id="MCGN01000002">
    <property type="protein sequence ID" value="ORZ00469.1"/>
    <property type="molecule type" value="Genomic_DNA"/>
</dbReference>
<sequence length="78" mass="8664">MCKETTEVPRPHWFSTGHDNLDALLGGGFRSNYAIEIAGPYASKSKVLNSKLSPFPCSFLLIGRKSAWSYGCISIQRR</sequence>
<gene>
    <name evidence="1" type="ORF">BCR43DRAFT_485271</name>
</gene>
<dbReference type="AlphaFoldDB" id="A0A1X2HMB1"/>
<reference evidence="1 2" key="1">
    <citation type="submission" date="2016-07" db="EMBL/GenBank/DDBJ databases">
        <title>Pervasive Adenine N6-methylation of Active Genes in Fungi.</title>
        <authorList>
            <consortium name="DOE Joint Genome Institute"/>
            <person name="Mondo S.J."/>
            <person name="Dannebaum R.O."/>
            <person name="Kuo R.C."/>
            <person name="Labutti K."/>
            <person name="Haridas S."/>
            <person name="Kuo A."/>
            <person name="Salamov A."/>
            <person name="Ahrendt S.R."/>
            <person name="Lipzen A."/>
            <person name="Sullivan W."/>
            <person name="Andreopoulos W.B."/>
            <person name="Clum A."/>
            <person name="Lindquist E."/>
            <person name="Daum C."/>
            <person name="Ramamoorthy G.K."/>
            <person name="Gryganskyi A."/>
            <person name="Culley D."/>
            <person name="Magnuson J.K."/>
            <person name="James T.Y."/>
            <person name="O'Malley M.A."/>
            <person name="Stajich J.E."/>
            <person name="Spatafora J.W."/>
            <person name="Visel A."/>
            <person name="Grigoriev I.V."/>
        </authorList>
    </citation>
    <scope>NUCLEOTIDE SEQUENCE [LARGE SCALE GENOMIC DNA]</scope>
    <source>
        <strain evidence="1 2">NRRL 2496</strain>
    </source>
</reference>
<dbReference type="InParanoid" id="A0A1X2HMB1"/>
<proteinExistence type="predicted"/>
<keyword evidence="2" id="KW-1185">Reference proteome</keyword>